<gene>
    <name evidence="1" type="primary">ORF12906</name>
</gene>
<reference evidence="1" key="1">
    <citation type="submission" date="2014-12" db="EMBL/GenBank/DDBJ databases">
        <title>Insight into the proteome of Arion vulgaris.</title>
        <authorList>
            <person name="Aradska J."/>
            <person name="Bulat T."/>
            <person name="Smidak R."/>
            <person name="Sarate P."/>
            <person name="Gangsoo J."/>
            <person name="Sialana F."/>
            <person name="Bilban M."/>
            <person name="Lubec G."/>
        </authorList>
    </citation>
    <scope>NUCLEOTIDE SEQUENCE</scope>
    <source>
        <tissue evidence="1">Skin</tissue>
    </source>
</reference>
<dbReference type="AlphaFoldDB" id="A0A0B6Y4J0"/>
<accession>A0A0B6Y4J0</accession>
<organism evidence="1">
    <name type="scientific">Arion vulgaris</name>
    <dbReference type="NCBI Taxonomy" id="1028688"/>
    <lineage>
        <taxon>Eukaryota</taxon>
        <taxon>Metazoa</taxon>
        <taxon>Spiralia</taxon>
        <taxon>Lophotrochozoa</taxon>
        <taxon>Mollusca</taxon>
        <taxon>Gastropoda</taxon>
        <taxon>Heterobranchia</taxon>
        <taxon>Euthyneura</taxon>
        <taxon>Panpulmonata</taxon>
        <taxon>Eupulmonata</taxon>
        <taxon>Stylommatophora</taxon>
        <taxon>Helicina</taxon>
        <taxon>Arionoidea</taxon>
        <taxon>Arionidae</taxon>
        <taxon>Arion</taxon>
    </lineage>
</organism>
<evidence type="ECO:0000313" key="1">
    <source>
        <dbReference type="EMBL" id="CEK51242.1"/>
    </source>
</evidence>
<protein>
    <submittedName>
        <fullName evidence="1">Uncharacterized protein</fullName>
    </submittedName>
</protein>
<sequence length="304" mass="34057">MDQSDVSRNDLERLAVKCLYAADILQNSVNSAENLQKIQKKVSRYVQQVKLILTWKRGCGVFKMVGSASKVVGNVIVVAAPLHPKLGLAVRAGHKLWKFGAGLKALTAIGHMLKDLWQIGCRNSIVDFINATALLTRNLGVFSEVIQDIQSCAQSVSGSNNTNQTPETVINILRPFIPPHQIDYITHVVNFAFGSRYYSPLFDLILSSDVSSSSHIVQLMREMESFNFIEFIEQGNNRSLIAIGSFLHISRELLDFLDGFQKVTDHDCRFLLDCLTRFTQESTNIMKTVSVLTNLNQLRRQQVA</sequence>
<name>A0A0B6Y4J0_9EUPU</name>
<proteinExistence type="predicted"/>
<dbReference type="EMBL" id="HACG01004377">
    <property type="protein sequence ID" value="CEK51242.1"/>
    <property type="molecule type" value="Transcribed_RNA"/>
</dbReference>